<organism evidence="8 9">
    <name type="scientific">Portunus trituberculatus</name>
    <name type="common">Swimming crab</name>
    <name type="synonym">Neptunus trituberculatus</name>
    <dbReference type="NCBI Taxonomy" id="210409"/>
    <lineage>
        <taxon>Eukaryota</taxon>
        <taxon>Metazoa</taxon>
        <taxon>Ecdysozoa</taxon>
        <taxon>Arthropoda</taxon>
        <taxon>Crustacea</taxon>
        <taxon>Multicrustacea</taxon>
        <taxon>Malacostraca</taxon>
        <taxon>Eumalacostraca</taxon>
        <taxon>Eucarida</taxon>
        <taxon>Decapoda</taxon>
        <taxon>Pleocyemata</taxon>
        <taxon>Brachyura</taxon>
        <taxon>Eubrachyura</taxon>
        <taxon>Portunoidea</taxon>
        <taxon>Portunidae</taxon>
        <taxon>Portuninae</taxon>
        <taxon>Portunus</taxon>
    </lineage>
</organism>
<feature type="chain" id="PRO_5022843788" evidence="6">
    <location>
        <begin position="30"/>
        <end position="158"/>
    </location>
</feature>
<dbReference type="InterPro" id="IPR039808">
    <property type="entry name" value="Cadherin"/>
</dbReference>
<dbReference type="InterPro" id="IPR002126">
    <property type="entry name" value="Cadherin-like_dom"/>
</dbReference>
<evidence type="ECO:0000256" key="1">
    <source>
        <dbReference type="ARBA" id="ARBA00004370"/>
    </source>
</evidence>
<dbReference type="InterPro" id="IPR015919">
    <property type="entry name" value="Cadherin-like_sf"/>
</dbReference>
<evidence type="ECO:0000256" key="5">
    <source>
        <dbReference type="PROSITE-ProRule" id="PRU00043"/>
    </source>
</evidence>
<keyword evidence="6" id="KW-0732">Signal</keyword>
<evidence type="ECO:0000256" key="4">
    <source>
        <dbReference type="ARBA" id="ARBA00023136"/>
    </source>
</evidence>
<dbReference type="SMART" id="SM00112">
    <property type="entry name" value="CA"/>
    <property type="match status" value="1"/>
</dbReference>
<dbReference type="GO" id="GO:0007156">
    <property type="term" value="P:homophilic cell adhesion via plasma membrane adhesion molecules"/>
    <property type="evidence" value="ECO:0007669"/>
    <property type="project" value="InterPro"/>
</dbReference>
<comment type="caution">
    <text evidence="8">The sequence shown here is derived from an EMBL/GenBank/DDBJ whole genome shotgun (WGS) entry which is preliminary data.</text>
</comment>
<dbReference type="PANTHER" id="PTHR24027">
    <property type="entry name" value="CADHERIN-23"/>
    <property type="match status" value="1"/>
</dbReference>
<feature type="signal peptide" evidence="6">
    <location>
        <begin position="1"/>
        <end position="29"/>
    </location>
</feature>
<dbReference type="EMBL" id="VSRR010132046">
    <property type="protein sequence ID" value="MPD02574.1"/>
    <property type="molecule type" value="Genomic_DNA"/>
</dbReference>
<evidence type="ECO:0000256" key="2">
    <source>
        <dbReference type="ARBA" id="ARBA00022737"/>
    </source>
</evidence>
<comment type="subcellular location">
    <subcellularLocation>
        <location evidence="1">Membrane</location>
    </subcellularLocation>
</comment>
<dbReference type="GO" id="GO:0045296">
    <property type="term" value="F:cadherin binding"/>
    <property type="evidence" value="ECO:0007669"/>
    <property type="project" value="TreeGrafter"/>
</dbReference>
<dbReference type="PRINTS" id="PR00205">
    <property type="entry name" value="CADHERIN"/>
</dbReference>
<dbReference type="Proteomes" id="UP000324222">
    <property type="component" value="Unassembled WGS sequence"/>
</dbReference>
<keyword evidence="2" id="KW-0677">Repeat</keyword>
<reference evidence="8 9" key="1">
    <citation type="submission" date="2019-05" db="EMBL/GenBank/DDBJ databases">
        <title>Another draft genome of Portunus trituberculatus and its Hox gene families provides insights of decapod evolution.</title>
        <authorList>
            <person name="Jeong J.-H."/>
            <person name="Song I."/>
            <person name="Kim S."/>
            <person name="Choi T."/>
            <person name="Kim D."/>
            <person name="Ryu S."/>
            <person name="Kim W."/>
        </authorList>
    </citation>
    <scope>NUCLEOTIDE SEQUENCE [LARGE SCALE GENOMIC DNA]</scope>
    <source>
        <tissue evidence="8">Muscle</tissue>
    </source>
</reference>
<dbReference type="SUPFAM" id="SSF49313">
    <property type="entry name" value="Cadherin-like"/>
    <property type="match status" value="1"/>
</dbReference>
<keyword evidence="9" id="KW-1185">Reference proteome</keyword>
<name>A0A5B7K7J1_PORTR</name>
<dbReference type="PANTHER" id="PTHR24027:SF438">
    <property type="entry name" value="CADHERIN 23"/>
    <property type="match status" value="1"/>
</dbReference>
<keyword evidence="3 5" id="KW-0106">Calcium</keyword>
<dbReference type="AlphaFoldDB" id="A0A5B7K7J1"/>
<keyword evidence="4" id="KW-0472">Membrane</keyword>
<sequence>MFCKVTATCRLDVFLHFPLFFHVFLCCDARSFFLSLSAVNHNDFQIITGNQQRKFSIDSTTGEVTVASKLNYDDPVRDRNFTMLVRLSDGANQMAETYITIVVINVNDLQPVFDKSSYSFTVTENIQCDIPFGQASGPNDGSGGGGSARSACVGLGVG</sequence>
<evidence type="ECO:0000313" key="8">
    <source>
        <dbReference type="EMBL" id="MPD02574.1"/>
    </source>
</evidence>
<dbReference type="GO" id="GO:0016342">
    <property type="term" value="C:catenin complex"/>
    <property type="evidence" value="ECO:0007669"/>
    <property type="project" value="TreeGrafter"/>
</dbReference>
<dbReference type="Gene3D" id="2.60.40.60">
    <property type="entry name" value="Cadherins"/>
    <property type="match status" value="1"/>
</dbReference>
<gene>
    <name evidence="8" type="primary">CadN2_0</name>
    <name evidence="8" type="ORF">E2C01_098165</name>
</gene>
<feature type="domain" description="Cadherin" evidence="7">
    <location>
        <begin position="44"/>
        <end position="113"/>
    </location>
</feature>
<evidence type="ECO:0000259" key="7">
    <source>
        <dbReference type="PROSITE" id="PS50268"/>
    </source>
</evidence>
<accession>A0A5B7K7J1</accession>
<dbReference type="OrthoDB" id="6252479at2759"/>
<proteinExistence type="predicted"/>
<dbReference type="GO" id="GO:0008013">
    <property type="term" value="F:beta-catenin binding"/>
    <property type="evidence" value="ECO:0007669"/>
    <property type="project" value="TreeGrafter"/>
</dbReference>
<dbReference type="GO" id="GO:0005509">
    <property type="term" value="F:calcium ion binding"/>
    <property type="evidence" value="ECO:0007669"/>
    <property type="project" value="UniProtKB-UniRule"/>
</dbReference>
<evidence type="ECO:0000256" key="6">
    <source>
        <dbReference type="SAM" id="SignalP"/>
    </source>
</evidence>
<dbReference type="CDD" id="cd11304">
    <property type="entry name" value="Cadherin_repeat"/>
    <property type="match status" value="1"/>
</dbReference>
<protein>
    <submittedName>
        <fullName evidence="8">Putative neural-cadherin 2</fullName>
    </submittedName>
</protein>
<evidence type="ECO:0000256" key="3">
    <source>
        <dbReference type="ARBA" id="ARBA00022837"/>
    </source>
</evidence>
<evidence type="ECO:0000313" key="9">
    <source>
        <dbReference type="Proteomes" id="UP000324222"/>
    </source>
</evidence>
<dbReference type="GO" id="GO:0016477">
    <property type="term" value="P:cell migration"/>
    <property type="evidence" value="ECO:0007669"/>
    <property type="project" value="TreeGrafter"/>
</dbReference>
<dbReference type="PROSITE" id="PS50268">
    <property type="entry name" value="CADHERIN_2"/>
    <property type="match status" value="1"/>
</dbReference>